<evidence type="ECO:0008006" key="6">
    <source>
        <dbReference type="Google" id="ProtNLM"/>
    </source>
</evidence>
<dbReference type="Proteomes" id="UP000708208">
    <property type="component" value="Unassembled WGS sequence"/>
</dbReference>
<dbReference type="OrthoDB" id="6718630at2759"/>
<dbReference type="Pfam" id="PF00012">
    <property type="entry name" value="HSP70"/>
    <property type="match status" value="1"/>
</dbReference>
<dbReference type="PANTHER" id="PTHR19375">
    <property type="entry name" value="HEAT SHOCK PROTEIN 70KDA"/>
    <property type="match status" value="1"/>
</dbReference>
<sequence>EKIYEDYKKDNGKKLQSQAPAIGIDLETTYCSIAYFNKDFEEVEVTSHEVDENPTSSYAQLNAVGQTARDLAHLNLEGTIFNIHRMCGPRFEEENQKLKKYWPIQVVQGGDGKNKIRLEKQVLFPEEVLVNLFNNLKQMAEEYLGETVLNVVVTIPAYFSPKQKTITHEACNKAGLYITRLISKPAAAAVAYSVRLQGQGGKRRGLIFDLGETFDVAILEIGNKKIKIVATDGDPFLGGDDFDNSLAQHCVDT</sequence>
<gene>
    <name evidence="4" type="ORF">AFUS01_LOCUS33276</name>
</gene>
<evidence type="ECO:0000313" key="4">
    <source>
        <dbReference type="EMBL" id="CAG7823039.1"/>
    </source>
</evidence>
<evidence type="ECO:0000256" key="3">
    <source>
        <dbReference type="ARBA" id="ARBA00022840"/>
    </source>
</evidence>
<evidence type="ECO:0000313" key="5">
    <source>
        <dbReference type="Proteomes" id="UP000708208"/>
    </source>
</evidence>
<proteinExistence type="inferred from homology"/>
<dbReference type="GO" id="GO:0005524">
    <property type="term" value="F:ATP binding"/>
    <property type="evidence" value="ECO:0007669"/>
    <property type="project" value="UniProtKB-KW"/>
</dbReference>
<dbReference type="GO" id="GO:0140662">
    <property type="term" value="F:ATP-dependent protein folding chaperone"/>
    <property type="evidence" value="ECO:0007669"/>
    <property type="project" value="InterPro"/>
</dbReference>
<protein>
    <recommendedName>
        <fullName evidence="6">Heat shock protein 70</fullName>
    </recommendedName>
</protein>
<reference evidence="4" key="1">
    <citation type="submission" date="2021-06" db="EMBL/GenBank/DDBJ databases">
        <authorList>
            <person name="Hodson N. C."/>
            <person name="Mongue J. A."/>
            <person name="Jaron S. K."/>
        </authorList>
    </citation>
    <scope>NUCLEOTIDE SEQUENCE</scope>
</reference>
<evidence type="ECO:0000256" key="2">
    <source>
        <dbReference type="ARBA" id="ARBA00022741"/>
    </source>
</evidence>
<keyword evidence="3" id="KW-0067">ATP-binding</keyword>
<name>A0A8J2LHR0_9HEXA</name>
<keyword evidence="2" id="KW-0547">Nucleotide-binding</keyword>
<evidence type="ECO:0000256" key="1">
    <source>
        <dbReference type="ARBA" id="ARBA00007381"/>
    </source>
</evidence>
<comment type="similarity">
    <text evidence="1">Belongs to the heat shock protein 70 family.</text>
</comment>
<comment type="caution">
    <text evidence="4">The sequence shown here is derived from an EMBL/GenBank/DDBJ whole genome shotgun (WGS) entry which is preliminary data.</text>
</comment>
<accession>A0A8J2LHR0</accession>
<dbReference type="EMBL" id="CAJVCH010528179">
    <property type="protein sequence ID" value="CAG7823039.1"/>
    <property type="molecule type" value="Genomic_DNA"/>
</dbReference>
<dbReference type="InterPro" id="IPR013126">
    <property type="entry name" value="Hsp_70_fam"/>
</dbReference>
<feature type="non-terminal residue" evidence="4">
    <location>
        <position position="253"/>
    </location>
</feature>
<dbReference type="AlphaFoldDB" id="A0A8J2LHR0"/>
<feature type="non-terminal residue" evidence="4">
    <location>
        <position position="1"/>
    </location>
</feature>
<organism evidence="4 5">
    <name type="scientific">Allacma fusca</name>
    <dbReference type="NCBI Taxonomy" id="39272"/>
    <lineage>
        <taxon>Eukaryota</taxon>
        <taxon>Metazoa</taxon>
        <taxon>Ecdysozoa</taxon>
        <taxon>Arthropoda</taxon>
        <taxon>Hexapoda</taxon>
        <taxon>Collembola</taxon>
        <taxon>Symphypleona</taxon>
        <taxon>Sminthuridae</taxon>
        <taxon>Allacma</taxon>
    </lineage>
</organism>
<keyword evidence="5" id="KW-1185">Reference proteome</keyword>